<proteinExistence type="predicted"/>
<comment type="caution">
    <text evidence="1">The sequence shown here is derived from an EMBL/GenBank/DDBJ whole genome shotgun (WGS) entry which is preliminary data.</text>
</comment>
<organism evidence="1 2">
    <name type="scientific">Cirrhinus mrigala</name>
    <name type="common">Mrigala</name>
    <dbReference type="NCBI Taxonomy" id="683832"/>
    <lineage>
        <taxon>Eukaryota</taxon>
        <taxon>Metazoa</taxon>
        <taxon>Chordata</taxon>
        <taxon>Craniata</taxon>
        <taxon>Vertebrata</taxon>
        <taxon>Euteleostomi</taxon>
        <taxon>Actinopterygii</taxon>
        <taxon>Neopterygii</taxon>
        <taxon>Teleostei</taxon>
        <taxon>Ostariophysi</taxon>
        <taxon>Cypriniformes</taxon>
        <taxon>Cyprinidae</taxon>
        <taxon>Labeoninae</taxon>
        <taxon>Labeonini</taxon>
        <taxon>Cirrhinus</taxon>
    </lineage>
</organism>
<feature type="non-terminal residue" evidence="1">
    <location>
        <position position="1"/>
    </location>
</feature>
<sequence>CDLCGRGFVGTFPDCEACHKCFREWDVNVGELTNHTQRLVDTVEEMKETGVATPYKDIISNLDDETKQLIQILEDDKVQQTLANMEWMLQQA</sequence>
<dbReference type="Proteomes" id="UP001529510">
    <property type="component" value="Unassembled WGS sequence"/>
</dbReference>
<accession>A0ABD0RB71</accession>
<evidence type="ECO:0000313" key="2">
    <source>
        <dbReference type="Proteomes" id="UP001529510"/>
    </source>
</evidence>
<protein>
    <submittedName>
        <fullName evidence="1">Uncharacterized protein</fullName>
    </submittedName>
</protein>
<keyword evidence="2" id="KW-1185">Reference proteome</keyword>
<feature type="non-terminal residue" evidence="1">
    <location>
        <position position="92"/>
    </location>
</feature>
<reference evidence="1 2" key="1">
    <citation type="submission" date="2024-05" db="EMBL/GenBank/DDBJ databases">
        <title>Genome sequencing and assembly of Indian major carp, Cirrhinus mrigala (Hamilton, 1822).</title>
        <authorList>
            <person name="Mohindra V."/>
            <person name="Chowdhury L.M."/>
            <person name="Lal K."/>
            <person name="Jena J.K."/>
        </authorList>
    </citation>
    <scope>NUCLEOTIDE SEQUENCE [LARGE SCALE GENOMIC DNA]</scope>
    <source>
        <strain evidence="1">CM1030</strain>
        <tissue evidence="1">Blood</tissue>
    </source>
</reference>
<evidence type="ECO:0000313" key="1">
    <source>
        <dbReference type="EMBL" id="KAL0195788.1"/>
    </source>
</evidence>
<gene>
    <name evidence="1" type="ORF">M9458_009360</name>
</gene>
<name>A0ABD0RB71_CIRMR</name>
<dbReference type="EMBL" id="JAMKFB020000004">
    <property type="protein sequence ID" value="KAL0195788.1"/>
    <property type="molecule type" value="Genomic_DNA"/>
</dbReference>
<dbReference type="AlphaFoldDB" id="A0ABD0RB71"/>